<reference evidence="3" key="1">
    <citation type="submission" date="2019-04" db="EMBL/GenBank/DDBJ databases">
        <title>Friends and foes A comparative genomics studyof 23 Aspergillus species from section Flavi.</title>
        <authorList>
            <consortium name="DOE Joint Genome Institute"/>
            <person name="Kjaerbolling I."/>
            <person name="Vesth T."/>
            <person name="Frisvad J.C."/>
            <person name="Nybo J.L."/>
            <person name="Theobald S."/>
            <person name="Kildgaard S."/>
            <person name="Isbrandt T."/>
            <person name="Kuo A."/>
            <person name="Sato A."/>
            <person name="Lyhne E.K."/>
            <person name="Kogle M.E."/>
            <person name="Wiebenga A."/>
            <person name="Kun R.S."/>
            <person name="Lubbers R.J."/>
            <person name="Makela M.R."/>
            <person name="Barry K."/>
            <person name="Chovatia M."/>
            <person name="Clum A."/>
            <person name="Daum C."/>
            <person name="Haridas S."/>
            <person name="He G."/>
            <person name="LaButti K."/>
            <person name="Lipzen A."/>
            <person name="Mondo S."/>
            <person name="Riley R."/>
            <person name="Salamov A."/>
            <person name="Simmons B.A."/>
            <person name="Magnuson J.K."/>
            <person name="Henrissat B."/>
            <person name="Mortensen U.H."/>
            <person name="Larsen T.O."/>
            <person name="Devries R.P."/>
            <person name="Grigoriev I.V."/>
            <person name="Machida M."/>
            <person name="Baker S.E."/>
            <person name="Andersen M.R."/>
        </authorList>
    </citation>
    <scope>NUCLEOTIDE SEQUENCE [LARGE SCALE GENOMIC DNA]</scope>
    <source>
        <strain evidence="3">CBS 130017</strain>
    </source>
</reference>
<name>A0A5N6X799_9EURO</name>
<feature type="chain" id="PRO_5024974724" description="Secreted protein" evidence="1">
    <location>
        <begin position="26"/>
        <end position="73"/>
    </location>
</feature>
<proteinExistence type="predicted"/>
<dbReference type="EMBL" id="ML741788">
    <property type="protein sequence ID" value="KAE8328009.1"/>
    <property type="molecule type" value="Genomic_DNA"/>
</dbReference>
<gene>
    <name evidence="2" type="ORF">BDV39DRAFT_174826</name>
</gene>
<dbReference type="Proteomes" id="UP000325945">
    <property type="component" value="Unassembled WGS sequence"/>
</dbReference>
<protein>
    <recommendedName>
        <fullName evidence="4">Secreted protein</fullName>
    </recommendedName>
</protein>
<sequence length="73" mass="8356">MRRCFAAPVLKATMCLMIFSHGCSCVRLFRSTAFSKSPILVWANPPVRYLDKTCLTRMMYTSLVEILPSKTQH</sequence>
<keyword evidence="1" id="KW-0732">Signal</keyword>
<evidence type="ECO:0000313" key="3">
    <source>
        <dbReference type="Proteomes" id="UP000325945"/>
    </source>
</evidence>
<keyword evidence="3" id="KW-1185">Reference proteome</keyword>
<evidence type="ECO:0008006" key="4">
    <source>
        <dbReference type="Google" id="ProtNLM"/>
    </source>
</evidence>
<dbReference type="AlphaFoldDB" id="A0A5N6X799"/>
<organism evidence="2 3">
    <name type="scientific">Aspergillus sergii</name>
    <dbReference type="NCBI Taxonomy" id="1034303"/>
    <lineage>
        <taxon>Eukaryota</taxon>
        <taxon>Fungi</taxon>
        <taxon>Dikarya</taxon>
        <taxon>Ascomycota</taxon>
        <taxon>Pezizomycotina</taxon>
        <taxon>Eurotiomycetes</taxon>
        <taxon>Eurotiomycetidae</taxon>
        <taxon>Eurotiales</taxon>
        <taxon>Aspergillaceae</taxon>
        <taxon>Aspergillus</taxon>
        <taxon>Aspergillus subgen. Circumdati</taxon>
    </lineage>
</organism>
<evidence type="ECO:0000313" key="2">
    <source>
        <dbReference type="EMBL" id="KAE8328009.1"/>
    </source>
</evidence>
<feature type="signal peptide" evidence="1">
    <location>
        <begin position="1"/>
        <end position="25"/>
    </location>
</feature>
<evidence type="ECO:0000256" key="1">
    <source>
        <dbReference type="SAM" id="SignalP"/>
    </source>
</evidence>
<accession>A0A5N6X799</accession>